<dbReference type="GeneID" id="24426279"/>
<feature type="transmembrane region" description="Helical" evidence="10">
    <location>
        <begin position="176"/>
        <end position="201"/>
    </location>
</feature>
<keyword evidence="7" id="KW-0449">Lipoprotein</keyword>
<dbReference type="KEGG" id="bmic:BmR1_04g08215"/>
<evidence type="ECO:0000256" key="7">
    <source>
        <dbReference type="ARBA" id="ARBA00023288"/>
    </source>
</evidence>
<evidence type="ECO:0000313" key="12">
    <source>
        <dbReference type="EMBL" id="CCF75826.1"/>
    </source>
</evidence>
<comment type="similarity">
    <text evidence="10">Belongs to the DHHC palmitoyltransferase family.</text>
</comment>
<dbReference type="EC" id="2.3.1.225" evidence="10"/>
<evidence type="ECO:0000256" key="6">
    <source>
        <dbReference type="ARBA" id="ARBA00023139"/>
    </source>
</evidence>
<gene>
    <name evidence="12" type="ORF">BmR1_04g08215</name>
</gene>
<comment type="catalytic activity">
    <reaction evidence="9 10">
        <text>L-cysteinyl-[protein] + hexadecanoyl-CoA = S-hexadecanoyl-L-cysteinyl-[protein] + CoA</text>
        <dbReference type="Rhea" id="RHEA:36683"/>
        <dbReference type="Rhea" id="RHEA-COMP:10131"/>
        <dbReference type="Rhea" id="RHEA-COMP:11032"/>
        <dbReference type="ChEBI" id="CHEBI:29950"/>
        <dbReference type="ChEBI" id="CHEBI:57287"/>
        <dbReference type="ChEBI" id="CHEBI:57379"/>
        <dbReference type="ChEBI" id="CHEBI:74151"/>
        <dbReference type="EC" id="2.3.1.225"/>
    </reaction>
</comment>
<evidence type="ECO:0000259" key="11">
    <source>
        <dbReference type="Pfam" id="PF01529"/>
    </source>
</evidence>
<dbReference type="AlphaFoldDB" id="I7ISR8"/>
<feature type="transmembrane region" description="Helical" evidence="10">
    <location>
        <begin position="41"/>
        <end position="61"/>
    </location>
</feature>
<keyword evidence="2 10" id="KW-0808">Transferase</keyword>
<evidence type="ECO:0000256" key="10">
    <source>
        <dbReference type="RuleBase" id="RU079119"/>
    </source>
</evidence>
<organism evidence="12 13">
    <name type="scientific">Babesia microti (strain RI)</name>
    <dbReference type="NCBI Taxonomy" id="1133968"/>
    <lineage>
        <taxon>Eukaryota</taxon>
        <taxon>Sar</taxon>
        <taxon>Alveolata</taxon>
        <taxon>Apicomplexa</taxon>
        <taxon>Aconoidasida</taxon>
        <taxon>Piroplasmida</taxon>
        <taxon>Babesiidae</taxon>
        <taxon>Babesia</taxon>
    </lineage>
</organism>
<evidence type="ECO:0000256" key="8">
    <source>
        <dbReference type="ARBA" id="ARBA00023315"/>
    </source>
</evidence>
<reference evidence="12 13" key="1">
    <citation type="journal article" date="2012" name="Nucleic Acids Res.">
        <title>Sequencing of the smallest Apicomplexan genome from the human pathogen Babesia microti.</title>
        <authorList>
            <person name="Cornillot E."/>
            <person name="Hadj-Kaddour K."/>
            <person name="Dassouli A."/>
            <person name="Noel B."/>
            <person name="Ranwez V."/>
            <person name="Vacherie B."/>
            <person name="Augagneur Y."/>
            <person name="Bres V."/>
            <person name="Duclos A."/>
            <person name="Randazzo S."/>
            <person name="Carcy B."/>
            <person name="Debierre-Grockiego F."/>
            <person name="Delbecq S."/>
            <person name="Moubri-Menage K."/>
            <person name="Shams-Eldin H."/>
            <person name="Usmani-Brown S."/>
            <person name="Bringaud F."/>
            <person name="Wincker P."/>
            <person name="Vivares C.P."/>
            <person name="Schwarz R.T."/>
            <person name="Schetters T.P."/>
            <person name="Krause P.J."/>
            <person name="Gorenflot A."/>
            <person name="Berry V."/>
            <person name="Barbe V."/>
            <person name="Ben Mamoun C."/>
        </authorList>
    </citation>
    <scope>NUCLEOTIDE SEQUENCE [LARGE SCALE GENOMIC DNA]</scope>
    <source>
        <strain evidence="12 13">RI</strain>
    </source>
</reference>
<dbReference type="RefSeq" id="XP_012650234.1">
    <property type="nucleotide sequence ID" value="XM_012794780.1"/>
</dbReference>
<dbReference type="Proteomes" id="UP000002899">
    <property type="component" value="Chromosome IV"/>
</dbReference>
<keyword evidence="3 10" id="KW-0812">Transmembrane</keyword>
<evidence type="ECO:0000256" key="1">
    <source>
        <dbReference type="ARBA" id="ARBA00004127"/>
    </source>
</evidence>
<dbReference type="GO" id="GO:0006612">
    <property type="term" value="P:protein targeting to membrane"/>
    <property type="evidence" value="ECO:0007669"/>
    <property type="project" value="TreeGrafter"/>
</dbReference>
<evidence type="ECO:0000256" key="2">
    <source>
        <dbReference type="ARBA" id="ARBA00022679"/>
    </source>
</evidence>
<evidence type="ECO:0000256" key="3">
    <source>
        <dbReference type="ARBA" id="ARBA00022692"/>
    </source>
</evidence>
<reference evidence="12 13" key="2">
    <citation type="journal article" date="2013" name="PLoS ONE">
        <title>Whole genome mapping and re-organization of the nuclear and mitochondrial genomes of Babesia microti isolates.</title>
        <authorList>
            <person name="Cornillot E."/>
            <person name="Dassouli A."/>
            <person name="Garg A."/>
            <person name="Pachikara N."/>
            <person name="Randazzo S."/>
            <person name="Depoix D."/>
            <person name="Carcy B."/>
            <person name="Delbecq S."/>
            <person name="Frutos R."/>
            <person name="Silva J.C."/>
            <person name="Sutton R."/>
            <person name="Krause P.J."/>
            <person name="Mamoun C.B."/>
        </authorList>
    </citation>
    <scope>NUCLEOTIDE SEQUENCE [LARGE SCALE GENOMIC DNA]</scope>
    <source>
        <strain evidence="12 13">RI</strain>
    </source>
</reference>
<protein>
    <recommendedName>
        <fullName evidence="10">Palmitoyltransferase</fullName>
        <ecNumber evidence="10">2.3.1.225</ecNumber>
    </recommendedName>
</protein>
<dbReference type="PANTHER" id="PTHR22883:SF43">
    <property type="entry name" value="PALMITOYLTRANSFERASE APP"/>
    <property type="match status" value="1"/>
</dbReference>
<proteinExistence type="inferred from homology"/>
<keyword evidence="5 10" id="KW-0472">Membrane</keyword>
<dbReference type="InterPro" id="IPR001594">
    <property type="entry name" value="Palmitoyltrfase_DHHC"/>
</dbReference>
<dbReference type="PANTHER" id="PTHR22883">
    <property type="entry name" value="ZINC FINGER DHHC DOMAIN CONTAINING PROTEIN"/>
    <property type="match status" value="1"/>
</dbReference>
<dbReference type="PROSITE" id="PS50216">
    <property type="entry name" value="DHHC"/>
    <property type="match status" value="1"/>
</dbReference>
<comment type="subcellular location">
    <subcellularLocation>
        <location evidence="1">Endomembrane system</location>
        <topology evidence="1">Multi-pass membrane protein</topology>
    </subcellularLocation>
</comment>
<dbReference type="GO" id="GO:0019706">
    <property type="term" value="F:protein-cysteine S-palmitoyltransferase activity"/>
    <property type="evidence" value="ECO:0007669"/>
    <property type="project" value="UniProtKB-EC"/>
</dbReference>
<dbReference type="Pfam" id="PF01529">
    <property type="entry name" value="DHHC"/>
    <property type="match status" value="1"/>
</dbReference>
<feature type="domain" description="Palmitoyltransferase DHHC" evidence="11">
    <location>
        <begin position="130"/>
        <end position="252"/>
    </location>
</feature>
<sequence length="505" mass="57541">MNNLSSSLCYTDKNNIIFGNNKILCFGVCITGEEVWSRITAILALLLPCIYFNSTTLIWYYKNYGLAIPISIVLLDIVLLISYIAVSISDPGILPRHDSSSTFYDSLTHRRSKGVVPYIEVPINGVFLRIKYCSTCNIYRNPRTIHCNSCNVCVDRFDHHCKWLGNCVGSRNYCIFYLNITVLFILAIYMQVLCCYTIAIASTYGKEGYRNDIIQAAVCQAYLLLTSWFILGLFIYHTYLICTNQTTNEQLKGVYGDYNPWDKGVLNNIHEVLFRRRISTHYYHPYVKRKIYCQTFQRLDHLIVDEDLEAQTLKNTHDSKFFKAKNGVGNAGTHNVSSEINKSLGVYGCEDYETRFKMDNAMAEGINTFIEVENETDANLTKISFDRTEEPLPESHPESSVYCKMIDKEKFDLAYRYNPVYDLTKTRTCYTSCNLNNNKDNKCTVDPAPVFAEGEDCIAGDTVEETKPMCLNSTVVTRDMNELCDAIDLTTAKFSGITSVTLADM</sequence>
<accession>I7ISR8</accession>
<dbReference type="OrthoDB" id="4096362at2759"/>
<keyword evidence="8 10" id="KW-0012">Acyltransferase</keyword>
<keyword evidence="4 10" id="KW-1133">Transmembrane helix</keyword>
<dbReference type="VEuPathDB" id="PiroplasmaDB:BmR1_04g08215"/>
<evidence type="ECO:0000256" key="5">
    <source>
        <dbReference type="ARBA" id="ARBA00023136"/>
    </source>
</evidence>
<feature type="transmembrane region" description="Helical" evidence="10">
    <location>
        <begin position="213"/>
        <end position="236"/>
    </location>
</feature>
<feature type="transmembrane region" description="Helical" evidence="10">
    <location>
        <begin position="67"/>
        <end position="86"/>
    </location>
</feature>
<comment type="domain">
    <text evidence="10">The DHHC domain is required for palmitoyltransferase activity.</text>
</comment>
<dbReference type="GO" id="GO:0005794">
    <property type="term" value="C:Golgi apparatus"/>
    <property type="evidence" value="ECO:0007669"/>
    <property type="project" value="TreeGrafter"/>
</dbReference>
<dbReference type="InterPro" id="IPR039859">
    <property type="entry name" value="PFA4/ZDH16/20/ERF2-like"/>
</dbReference>
<dbReference type="GO" id="GO:0005783">
    <property type="term" value="C:endoplasmic reticulum"/>
    <property type="evidence" value="ECO:0007669"/>
    <property type="project" value="TreeGrafter"/>
</dbReference>
<keyword evidence="6" id="KW-0564">Palmitate</keyword>
<evidence type="ECO:0000313" key="13">
    <source>
        <dbReference type="Proteomes" id="UP000002899"/>
    </source>
</evidence>
<reference evidence="12 13" key="3">
    <citation type="journal article" date="2016" name="Sci. Rep.">
        <title>Genome-wide diversity and gene expression profiling of Babesia microti isolates identify polymorphic genes that mediate host-pathogen interactions.</title>
        <authorList>
            <person name="Silva J.C."/>
            <person name="Cornillot E."/>
            <person name="McCracken C."/>
            <person name="Usmani-Brown S."/>
            <person name="Dwivedi A."/>
            <person name="Ifeonu O.O."/>
            <person name="Crabtree J."/>
            <person name="Gotia H.T."/>
            <person name="Virji A.Z."/>
            <person name="Reynes C."/>
            <person name="Colinge J."/>
            <person name="Kumar V."/>
            <person name="Lawres L."/>
            <person name="Pazzi J.E."/>
            <person name="Pablo J.V."/>
            <person name="Hung C."/>
            <person name="Brancato J."/>
            <person name="Kumari P."/>
            <person name="Orvis J."/>
            <person name="Tretina K."/>
            <person name="Chibucos M."/>
            <person name="Ott S."/>
            <person name="Sadzewicz L."/>
            <person name="Sengamalay N."/>
            <person name="Shetty A.C."/>
            <person name="Su Q."/>
            <person name="Tallon L."/>
            <person name="Fraser C.M."/>
            <person name="Frutos R."/>
            <person name="Molina D.M."/>
            <person name="Krause P.J."/>
            <person name="Ben Mamoun C."/>
        </authorList>
    </citation>
    <scope>NUCLEOTIDE SEQUENCE [LARGE SCALE GENOMIC DNA]</scope>
    <source>
        <strain evidence="12 13">RI</strain>
    </source>
</reference>
<name>I7ISR8_BABMR</name>
<dbReference type="EMBL" id="LN871599">
    <property type="protein sequence ID" value="CCF75826.1"/>
    <property type="molecule type" value="Genomic_DNA"/>
</dbReference>
<evidence type="ECO:0000256" key="9">
    <source>
        <dbReference type="ARBA" id="ARBA00048048"/>
    </source>
</evidence>
<keyword evidence="13" id="KW-1185">Reference proteome</keyword>
<evidence type="ECO:0000256" key="4">
    <source>
        <dbReference type="ARBA" id="ARBA00022989"/>
    </source>
</evidence>